<dbReference type="SUPFAM" id="SSF109755">
    <property type="entry name" value="PhoU-like"/>
    <property type="match status" value="1"/>
</dbReference>
<name>E3GZ18_METFV</name>
<accession>E3GZ18</accession>
<dbReference type="PANTHER" id="PTHR36536">
    <property type="entry name" value="UPF0111 PROTEIN HI_1603"/>
    <property type="match status" value="1"/>
</dbReference>
<sequence>MKKIKNLFYRESEVEKFVEKHVELVGECYEKLKLLMENFYEGNYDEVEKLAKKISELEREADEVRRKMELKYYSGAFLPFDREDRILLTEKTDKIADTIESVAFSISLSKIRFPKILKKNFREFIDAIDKTLKAFEKSMENLDKDYGEAIKKAHETEKLEENADKVERKIIKKLFKLYKNKKIGTVKLLGLKEITTKLGHIADQAEDASDRVLIIAAKIRG</sequence>
<evidence type="ECO:0000256" key="1">
    <source>
        <dbReference type="ARBA" id="ARBA00008591"/>
    </source>
</evidence>
<dbReference type="InterPro" id="IPR018445">
    <property type="entry name" value="Put_Phosphate_transp_reg"/>
</dbReference>
<dbReference type="Gene3D" id="1.20.58.220">
    <property type="entry name" value="Phosphate transport system protein phou homolog 2, domain 2"/>
    <property type="match status" value="1"/>
</dbReference>
<feature type="coiled-coil region" evidence="2">
    <location>
        <begin position="40"/>
        <end position="67"/>
    </location>
</feature>
<dbReference type="PANTHER" id="PTHR36536:SF3">
    <property type="entry name" value="UPF0111 PROTEIN HI_1603"/>
    <property type="match status" value="1"/>
</dbReference>
<dbReference type="InterPro" id="IPR038078">
    <property type="entry name" value="PhoU-like_sf"/>
</dbReference>
<feature type="coiled-coil region" evidence="2">
    <location>
        <begin position="125"/>
        <end position="169"/>
    </location>
</feature>
<evidence type="ECO:0000256" key="2">
    <source>
        <dbReference type="SAM" id="Coils"/>
    </source>
</evidence>
<dbReference type="NCBIfam" id="TIGR00153">
    <property type="entry name" value="TIGR00153 family protein"/>
    <property type="match status" value="1"/>
</dbReference>
<dbReference type="OrthoDB" id="68479at2157"/>
<evidence type="ECO:0000313" key="3">
    <source>
        <dbReference type="EMBL" id="ADP77550.1"/>
    </source>
</evidence>
<keyword evidence="4" id="KW-1185">Reference proteome</keyword>
<organism evidence="3 4">
    <name type="scientific">Methanothermus fervidus (strain ATCC 43054 / DSM 2088 / JCM 10308 / V24 S)</name>
    <dbReference type="NCBI Taxonomy" id="523846"/>
    <lineage>
        <taxon>Archaea</taxon>
        <taxon>Methanobacteriati</taxon>
        <taxon>Methanobacteriota</taxon>
        <taxon>Methanomada group</taxon>
        <taxon>Methanobacteria</taxon>
        <taxon>Methanobacteriales</taxon>
        <taxon>Methanothermaceae</taxon>
        <taxon>Methanothermus</taxon>
    </lineage>
</organism>
<dbReference type="InterPro" id="IPR002727">
    <property type="entry name" value="DUF47"/>
</dbReference>
<dbReference type="KEGG" id="mfv:Mfer_0751"/>
<dbReference type="EMBL" id="CP002278">
    <property type="protein sequence ID" value="ADP77550.1"/>
    <property type="molecule type" value="Genomic_DNA"/>
</dbReference>
<gene>
    <name evidence="3" type="ordered locus">Mfer_0751</name>
</gene>
<protein>
    <submittedName>
        <fullName evidence="3">Putative phosphate transport regulator</fullName>
    </submittedName>
</protein>
<dbReference type="Pfam" id="PF01865">
    <property type="entry name" value="PhoU_div"/>
    <property type="match status" value="1"/>
</dbReference>
<keyword evidence="2" id="KW-0175">Coiled coil</keyword>
<proteinExistence type="inferred from homology"/>
<evidence type="ECO:0000313" key="4">
    <source>
        <dbReference type="Proteomes" id="UP000002315"/>
    </source>
</evidence>
<comment type="similarity">
    <text evidence="1">Belongs to the UPF0111 family.</text>
</comment>
<dbReference type="HOGENOM" id="CLU_104916_1_1_2"/>
<dbReference type="STRING" id="523846.Mfer_0751"/>
<reference evidence="3 4" key="1">
    <citation type="journal article" date="2010" name="Stand. Genomic Sci.">
        <title>Complete genome sequence of Methanothermus fervidus type strain (V24S).</title>
        <authorList>
            <person name="Anderson I."/>
            <person name="Djao O.D."/>
            <person name="Misra M."/>
            <person name="Chertkov O."/>
            <person name="Nolan M."/>
            <person name="Lucas S."/>
            <person name="Lapidus A."/>
            <person name="Del Rio T.G."/>
            <person name="Tice H."/>
            <person name="Cheng J.F."/>
            <person name="Tapia R."/>
            <person name="Han C."/>
            <person name="Goodwin L."/>
            <person name="Pitluck S."/>
            <person name="Liolios K."/>
            <person name="Ivanova N."/>
            <person name="Mavromatis K."/>
            <person name="Mikhailova N."/>
            <person name="Pati A."/>
            <person name="Brambilla E."/>
            <person name="Chen A."/>
            <person name="Palaniappan K."/>
            <person name="Land M."/>
            <person name="Hauser L."/>
            <person name="Chang Y.J."/>
            <person name="Jeffries C.D."/>
            <person name="Sikorski J."/>
            <person name="Spring S."/>
            <person name="Rohde M."/>
            <person name="Eichinger K."/>
            <person name="Huber H."/>
            <person name="Wirth R."/>
            <person name="Goker M."/>
            <person name="Detter J.C."/>
            <person name="Woyke T."/>
            <person name="Bristow J."/>
            <person name="Eisen J.A."/>
            <person name="Markowitz V."/>
            <person name="Hugenholtz P."/>
            <person name="Klenk H.P."/>
            <person name="Kyrpides N.C."/>
        </authorList>
    </citation>
    <scope>NUCLEOTIDE SEQUENCE [LARGE SCALE GENOMIC DNA]</scope>
    <source>
        <strain evidence="4">ATCC 43054 / DSM 2088 / JCM 10308 / V24 S</strain>
    </source>
</reference>
<dbReference type="AlphaFoldDB" id="E3GZ18"/>
<dbReference type="Proteomes" id="UP000002315">
    <property type="component" value="Chromosome"/>
</dbReference>